<proteinExistence type="inferred from homology"/>
<dbReference type="SMART" id="SM01152">
    <property type="entry name" value="DUF167"/>
    <property type="match status" value="1"/>
</dbReference>
<dbReference type="InterPro" id="IPR003746">
    <property type="entry name" value="DUF167"/>
</dbReference>
<sequence>MVTVWLQPSAPRDAVVGEHCAALRITVRAYPQRGQANDALIRLLAQTLQLPRHRLELLRGHTSRRKQVLINGLSVQEVQTQLASLMSQKP</sequence>
<reference evidence="3" key="1">
    <citation type="journal article" date="2005" name="Environ. Microbiol.">
        <title>Genetic and functional properties of uncultivated thermophilic crenarchaeotes from a subsurface gold mine as revealed by analysis of genome fragments.</title>
        <authorList>
            <person name="Nunoura T."/>
            <person name="Hirayama H."/>
            <person name="Takami H."/>
            <person name="Oida H."/>
            <person name="Nishi S."/>
            <person name="Shimamura S."/>
            <person name="Suzuki Y."/>
            <person name="Inagaki F."/>
            <person name="Takai K."/>
            <person name="Nealson K.H."/>
            <person name="Horikoshi K."/>
        </authorList>
    </citation>
    <scope>NUCLEOTIDE SEQUENCE</scope>
</reference>
<dbReference type="NCBIfam" id="TIGR00251">
    <property type="entry name" value="DUF167 family protein"/>
    <property type="match status" value="1"/>
</dbReference>
<dbReference type="EMBL" id="AP011746">
    <property type="protein sequence ID" value="BAL56395.1"/>
    <property type="molecule type" value="Genomic_DNA"/>
</dbReference>
<evidence type="ECO:0000256" key="2">
    <source>
        <dbReference type="HAMAP-Rule" id="MF_00634"/>
    </source>
</evidence>
<evidence type="ECO:0000256" key="1">
    <source>
        <dbReference type="ARBA" id="ARBA00010364"/>
    </source>
</evidence>
<dbReference type="SUPFAM" id="SSF69786">
    <property type="entry name" value="YggU-like"/>
    <property type="match status" value="1"/>
</dbReference>
<reference evidence="3" key="2">
    <citation type="journal article" date="2012" name="PLoS ONE">
        <title>A Deeply Branching Thermophilic Bacterium with an Ancient Acetyl-CoA Pathway Dominates a Subsurface Ecosystem.</title>
        <authorList>
            <person name="Takami H."/>
            <person name="Noguchi H."/>
            <person name="Takaki Y."/>
            <person name="Uchiyama I."/>
            <person name="Toyoda A."/>
            <person name="Nishi S."/>
            <person name="Chee G.-J."/>
            <person name="Arai W."/>
            <person name="Nunoura T."/>
            <person name="Itoh T."/>
            <person name="Hattori M."/>
            <person name="Takai K."/>
        </authorList>
    </citation>
    <scope>NUCLEOTIDE SEQUENCE</scope>
</reference>
<accession>H5SJQ9</accession>
<organism evidence="3">
    <name type="scientific">uncultured Planctomycetota bacterium</name>
    <dbReference type="NCBI Taxonomy" id="120965"/>
    <lineage>
        <taxon>Bacteria</taxon>
        <taxon>Pseudomonadati</taxon>
        <taxon>Planctomycetota</taxon>
        <taxon>environmental samples</taxon>
    </lineage>
</organism>
<dbReference type="PANTHER" id="PTHR13420:SF7">
    <property type="entry name" value="UPF0235 PROTEIN C15ORF40"/>
    <property type="match status" value="1"/>
</dbReference>
<dbReference type="Gene3D" id="3.30.1200.10">
    <property type="entry name" value="YggU-like"/>
    <property type="match status" value="1"/>
</dbReference>
<evidence type="ECO:0000313" key="3">
    <source>
        <dbReference type="EMBL" id="BAL56395.1"/>
    </source>
</evidence>
<dbReference type="HAMAP" id="MF_00634">
    <property type="entry name" value="UPF0235"/>
    <property type="match status" value="1"/>
</dbReference>
<gene>
    <name evidence="3" type="ORF">HGMM_F37F03C18</name>
</gene>
<comment type="similarity">
    <text evidence="1 2">Belongs to the UPF0235 family.</text>
</comment>
<protein>
    <recommendedName>
        <fullName evidence="2">UPF0235 protein HGMM_F37F03C18</fullName>
    </recommendedName>
</protein>
<dbReference type="GO" id="GO:0005737">
    <property type="term" value="C:cytoplasm"/>
    <property type="evidence" value="ECO:0007669"/>
    <property type="project" value="TreeGrafter"/>
</dbReference>
<dbReference type="PANTHER" id="PTHR13420">
    <property type="entry name" value="UPF0235 PROTEIN C15ORF40"/>
    <property type="match status" value="1"/>
</dbReference>
<dbReference type="Pfam" id="PF02594">
    <property type="entry name" value="DUF167"/>
    <property type="match status" value="1"/>
</dbReference>
<name>H5SJQ9_9BACT</name>
<dbReference type="AlphaFoldDB" id="H5SJQ9"/>
<dbReference type="InterPro" id="IPR036591">
    <property type="entry name" value="YggU-like_sf"/>
</dbReference>